<accession>A0A0E9PTA4</accession>
<dbReference type="EMBL" id="GBXM01087946">
    <property type="protein sequence ID" value="JAH20631.1"/>
    <property type="molecule type" value="Transcribed_RNA"/>
</dbReference>
<name>A0A0E9PTA4_ANGAN</name>
<dbReference type="AlphaFoldDB" id="A0A0E9PTA4"/>
<evidence type="ECO:0000313" key="1">
    <source>
        <dbReference type="EMBL" id="JAH07300.1"/>
    </source>
</evidence>
<reference evidence="1" key="1">
    <citation type="submission" date="2014-11" db="EMBL/GenBank/DDBJ databases">
        <authorList>
            <person name="Amaro Gonzalez C."/>
        </authorList>
    </citation>
    <scope>NUCLEOTIDE SEQUENCE</scope>
</reference>
<proteinExistence type="predicted"/>
<reference evidence="1" key="2">
    <citation type="journal article" date="2015" name="Fish Shellfish Immunol.">
        <title>Early steps in the European eel (Anguilla anguilla)-Vibrio vulnificus interaction in the gills: Role of the RtxA13 toxin.</title>
        <authorList>
            <person name="Callol A."/>
            <person name="Pajuelo D."/>
            <person name="Ebbesson L."/>
            <person name="Teles M."/>
            <person name="MacKenzie S."/>
            <person name="Amaro C."/>
        </authorList>
    </citation>
    <scope>NUCLEOTIDE SEQUENCE</scope>
</reference>
<organism evidence="1">
    <name type="scientific">Anguilla anguilla</name>
    <name type="common">European freshwater eel</name>
    <name type="synonym">Muraena anguilla</name>
    <dbReference type="NCBI Taxonomy" id="7936"/>
    <lineage>
        <taxon>Eukaryota</taxon>
        <taxon>Metazoa</taxon>
        <taxon>Chordata</taxon>
        <taxon>Craniata</taxon>
        <taxon>Vertebrata</taxon>
        <taxon>Euteleostomi</taxon>
        <taxon>Actinopterygii</taxon>
        <taxon>Neopterygii</taxon>
        <taxon>Teleostei</taxon>
        <taxon>Anguilliformes</taxon>
        <taxon>Anguillidae</taxon>
        <taxon>Anguilla</taxon>
    </lineage>
</organism>
<sequence length="28" mass="3304">MCQFFFSFLNPLVRYGSSLSYVGYAHIR</sequence>
<protein>
    <submittedName>
        <fullName evidence="1">Uncharacterized protein</fullName>
    </submittedName>
</protein>
<dbReference type="EMBL" id="GBXM01101277">
    <property type="protein sequence ID" value="JAH07300.1"/>
    <property type="molecule type" value="Transcribed_RNA"/>
</dbReference>